<evidence type="ECO:0000313" key="2">
    <source>
        <dbReference type="Proteomes" id="UP000039865"/>
    </source>
</evidence>
<dbReference type="AlphaFoldDB" id="A0A078B612"/>
<organism evidence="1 2">
    <name type="scientific">Stylonychia lemnae</name>
    <name type="common">Ciliate</name>
    <dbReference type="NCBI Taxonomy" id="5949"/>
    <lineage>
        <taxon>Eukaryota</taxon>
        <taxon>Sar</taxon>
        <taxon>Alveolata</taxon>
        <taxon>Ciliophora</taxon>
        <taxon>Intramacronucleata</taxon>
        <taxon>Spirotrichea</taxon>
        <taxon>Stichotrichia</taxon>
        <taxon>Sporadotrichida</taxon>
        <taxon>Oxytrichidae</taxon>
        <taxon>Stylonychinae</taxon>
        <taxon>Stylonychia</taxon>
    </lineage>
</organism>
<name>A0A078B612_STYLE</name>
<reference evidence="1 2" key="1">
    <citation type="submission" date="2014-06" db="EMBL/GenBank/DDBJ databases">
        <authorList>
            <person name="Swart Estienne"/>
        </authorList>
    </citation>
    <scope>NUCLEOTIDE SEQUENCE [LARGE SCALE GENOMIC DNA]</scope>
    <source>
        <strain evidence="1 2">130c</strain>
    </source>
</reference>
<proteinExistence type="predicted"/>
<dbReference type="EMBL" id="CCKQ01018015">
    <property type="protein sequence ID" value="CDW89950.1"/>
    <property type="molecule type" value="Genomic_DNA"/>
</dbReference>
<dbReference type="InParanoid" id="A0A078B612"/>
<keyword evidence="2" id="KW-1185">Reference proteome</keyword>
<protein>
    <submittedName>
        <fullName evidence="1">Uncharacterized protein</fullName>
    </submittedName>
</protein>
<sequence length="224" mass="25034">MIYYIIHLILCSSSPRVFETQVSIACLSIIGPSYSCCEVNFYHLRENKLVLKCFKFHGLGRSTELESQNSNLRARSGLTPWVDHNFISSHIQDLQCFDSLIRAHKQSNGMGGPSYLFRYVAYGLSRYSVEFDINAIGGCRHSGLGVPLGGPPWLSGSPQSLSFGSQVRGGLDPKTNFVIFESYDLLLHANGGRPWDSRNDQLQISTLRHGGGRWTESPENFDKI</sequence>
<gene>
    <name evidence="1" type="primary">Contig11102.g11863</name>
    <name evidence="1" type="ORF">STYLEM_19090</name>
</gene>
<evidence type="ECO:0000313" key="1">
    <source>
        <dbReference type="EMBL" id="CDW89950.1"/>
    </source>
</evidence>
<accession>A0A078B612</accession>
<dbReference type="Proteomes" id="UP000039865">
    <property type="component" value="Unassembled WGS sequence"/>
</dbReference>